<evidence type="ECO:0000313" key="3">
    <source>
        <dbReference type="Proteomes" id="UP000249396"/>
    </source>
</evidence>
<name>A0A2W4SLJ8_9GAMM</name>
<proteinExistence type="predicted"/>
<feature type="compositionally biased region" description="Polar residues" evidence="1">
    <location>
        <begin position="1"/>
        <end position="11"/>
    </location>
</feature>
<accession>A0A2W4SLJ8</accession>
<comment type="caution">
    <text evidence="2">The sequence shown here is derived from an EMBL/GenBank/DDBJ whole genome shotgun (WGS) entry which is preliminary data.</text>
</comment>
<sequence>MAKTASLNPTLVTKKGAATPAVTTPDMQQPATSYSEKRPEKEYYKALTVKLDKERYFKLKQTGLHLEASSQEIIVKALDEYLGKM</sequence>
<dbReference type="EMBL" id="QJPH01000364">
    <property type="protein sequence ID" value="PZN76180.1"/>
    <property type="molecule type" value="Genomic_DNA"/>
</dbReference>
<feature type="compositionally biased region" description="Polar residues" evidence="1">
    <location>
        <begin position="21"/>
        <end position="34"/>
    </location>
</feature>
<evidence type="ECO:0000313" key="2">
    <source>
        <dbReference type="EMBL" id="PZN76180.1"/>
    </source>
</evidence>
<evidence type="ECO:0000256" key="1">
    <source>
        <dbReference type="SAM" id="MobiDB-lite"/>
    </source>
</evidence>
<reference evidence="2 3" key="1">
    <citation type="journal article" date="2018" name="Aquat. Microb. Ecol.">
        <title>Gammaproteobacterial methanotrophs dominate.</title>
        <authorList>
            <person name="Rissanen A.J."/>
            <person name="Saarenheimo J."/>
            <person name="Tiirola M."/>
            <person name="Peura S."/>
            <person name="Aalto S.L."/>
            <person name="Karvinen A."/>
            <person name="Nykanen H."/>
        </authorList>
    </citation>
    <scope>NUCLEOTIDE SEQUENCE [LARGE SCALE GENOMIC DNA]</scope>
    <source>
        <strain evidence="2">AMbin10</strain>
    </source>
</reference>
<dbReference type="AlphaFoldDB" id="A0A2W4SLJ8"/>
<dbReference type="Proteomes" id="UP000249396">
    <property type="component" value="Unassembled WGS sequence"/>
</dbReference>
<feature type="region of interest" description="Disordered" evidence="1">
    <location>
        <begin position="1"/>
        <end position="37"/>
    </location>
</feature>
<gene>
    <name evidence="2" type="ORF">DM484_17070</name>
</gene>
<organism evidence="2 3">
    <name type="scientific">Candidatus Methylumidiphilus alinenensis</name>
    <dbReference type="NCBI Taxonomy" id="2202197"/>
    <lineage>
        <taxon>Bacteria</taxon>
        <taxon>Pseudomonadati</taxon>
        <taxon>Pseudomonadota</taxon>
        <taxon>Gammaproteobacteria</taxon>
        <taxon>Methylococcales</taxon>
        <taxon>Candidatus Methylumidiphilus</taxon>
    </lineage>
</organism>
<protein>
    <submittedName>
        <fullName evidence="2">Uncharacterized protein</fullName>
    </submittedName>
</protein>